<proteinExistence type="predicted"/>
<protein>
    <submittedName>
        <fullName evidence="2">Acyl transferase</fullName>
    </submittedName>
</protein>
<dbReference type="OrthoDB" id="182577at2"/>
<name>A0A3R5Y4C4_ORNRH</name>
<dbReference type="RefSeq" id="WP_128501831.1">
    <property type="nucleotide sequence ID" value="NZ_CP035107.1"/>
</dbReference>
<dbReference type="GO" id="GO:0016740">
    <property type="term" value="F:transferase activity"/>
    <property type="evidence" value="ECO:0007669"/>
    <property type="project" value="UniProtKB-KW"/>
</dbReference>
<dbReference type="GO" id="GO:0008218">
    <property type="term" value="P:bioluminescence"/>
    <property type="evidence" value="ECO:0007669"/>
    <property type="project" value="InterPro"/>
</dbReference>
<dbReference type="AlphaFoldDB" id="A0A3R5Y4C4"/>
<organism evidence="2 3">
    <name type="scientific">Ornithobacterium rhinotracheale</name>
    <dbReference type="NCBI Taxonomy" id="28251"/>
    <lineage>
        <taxon>Bacteria</taxon>
        <taxon>Pseudomonadati</taxon>
        <taxon>Bacteroidota</taxon>
        <taxon>Flavobacteriia</taxon>
        <taxon>Flavobacteriales</taxon>
        <taxon>Weeksellaceae</taxon>
        <taxon>Ornithobacterium</taxon>
    </lineage>
</organism>
<dbReference type="InterPro" id="IPR042099">
    <property type="entry name" value="ANL_N_sf"/>
</dbReference>
<dbReference type="Proteomes" id="UP000287701">
    <property type="component" value="Chromosome"/>
</dbReference>
<dbReference type="Gene3D" id="3.40.50.12780">
    <property type="entry name" value="N-terminal domain of ligase-like"/>
    <property type="match status" value="1"/>
</dbReference>
<dbReference type="GO" id="GO:0047474">
    <property type="term" value="F:long-chain fatty acid--protein ligase activity"/>
    <property type="evidence" value="ECO:0007669"/>
    <property type="project" value="InterPro"/>
</dbReference>
<keyword evidence="2" id="KW-0808">Transferase</keyword>
<reference evidence="2 3" key="1">
    <citation type="submission" date="2019-01" db="EMBL/GenBank/DDBJ databases">
        <title>Whole Genome of Ornithobacterium rhinotracheale FARPER-174b.</title>
        <authorList>
            <person name="Tataje-Lavanda L.A."/>
            <person name="Montalvan A."/>
            <person name="Montesinos R."/>
            <person name="Zimic M."/>
            <person name="Fernandez-Sanchez M."/>
            <person name="Fernandez-Diaz M."/>
        </authorList>
    </citation>
    <scope>NUCLEOTIDE SEQUENCE [LARGE SCALE GENOMIC DNA]</scope>
    <source>
        <strain evidence="2 3">FARPER-174b</strain>
    </source>
</reference>
<dbReference type="Pfam" id="PF04443">
    <property type="entry name" value="LuxE"/>
    <property type="match status" value="2"/>
</dbReference>
<sequence>MINIQDIFKIQNQHEFEEMTLRVFHFQAEHCEVYRQFIQYLNINPKEINSVEKIPFLPISFFKQFKILTEQSTYEKVFTSSGTTSENTSHHYVHRLKIYHDELDESFRYFFGNYTDYEIFSLLPAYAERTGSSLIDMVEHWKKQTQQNTQIHYLYNHGQLKEDLIKAQNLGKKIILIGVSFALIDFAEAFPFEMKNTILIETGGMKGRKKEITREELHSILKSAFGLKEIYSEYGMTELLSQAYSMSNQRFKTPPWMHILLRDTEDPLSLVPQGKTGGINVIDLANLYSCSFIATDDLGKMYPNGEFEILGRFDNSDVRGCNLLILN</sequence>
<feature type="domain" description="Acyl-protein synthetase LuxE" evidence="1">
    <location>
        <begin position="16"/>
        <end position="85"/>
    </location>
</feature>
<evidence type="ECO:0000313" key="2">
    <source>
        <dbReference type="EMBL" id="QAR31400.1"/>
    </source>
</evidence>
<gene>
    <name evidence="2" type="ORF">EQP59_08615</name>
</gene>
<accession>A0A3R5Y4C4</accession>
<dbReference type="EMBL" id="CP035107">
    <property type="protein sequence ID" value="QAR31400.1"/>
    <property type="molecule type" value="Genomic_DNA"/>
</dbReference>
<dbReference type="InterPro" id="IPR007534">
    <property type="entry name" value="LuxE"/>
</dbReference>
<dbReference type="SUPFAM" id="SSF56801">
    <property type="entry name" value="Acetyl-CoA synthetase-like"/>
    <property type="match status" value="1"/>
</dbReference>
<evidence type="ECO:0000313" key="3">
    <source>
        <dbReference type="Proteomes" id="UP000287701"/>
    </source>
</evidence>
<feature type="domain" description="Acyl-protein synthetase LuxE" evidence="1">
    <location>
        <begin position="163"/>
        <end position="324"/>
    </location>
</feature>
<evidence type="ECO:0000259" key="1">
    <source>
        <dbReference type="Pfam" id="PF04443"/>
    </source>
</evidence>